<dbReference type="PATRIC" id="fig|913242.3.peg.1718"/>
<keyword evidence="14 18" id="KW-0472">Membrane</keyword>
<dbReference type="FunFam" id="1.20.950.20:FF:000001">
    <property type="entry name" value="Respiratory nitrate reductase subunit gamma"/>
    <property type="match status" value="1"/>
</dbReference>
<evidence type="ECO:0000256" key="15">
    <source>
        <dbReference type="ARBA" id="ARBA00048294"/>
    </source>
</evidence>
<dbReference type="GO" id="GO:0160182">
    <property type="term" value="F:nitrate reductase (quinone) activity"/>
    <property type="evidence" value="ECO:0007669"/>
    <property type="project" value="UniProtKB-EC"/>
</dbReference>
<evidence type="ECO:0000256" key="17">
    <source>
        <dbReference type="PIRSR" id="PIRSR603816-1"/>
    </source>
</evidence>
<keyword evidence="6 17" id="KW-0349">Heme</keyword>
<evidence type="ECO:0000313" key="20">
    <source>
        <dbReference type="EMBL" id="EHC79852.1"/>
    </source>
</evidence>
<evidence type="ECO:0000256" key="3">
    <source>
        <dbReference type="ARBA" id="ARBA00012500"/>
    </source>
</evidence>
<feature type="transmembrane region" description="Helical" evidence="18">
    <location>
        <begin position="206"/>
        <end position="228"/>
    </location>
</feature>
<evidence type="ECO:0000256" key="5">
    <source>
        <dbReference type="ARBA" id="ARBA00022475"/>
    </source>
</evidence>
<dbReference type="InterPro" id="IPR020945">
    <property type="entry name" value="DMSO/NO3_reduct_chaperone"/>
</dbReference>
<dbReference type="InterPro" id="IPR036197">
    <property type="entry name" value="NarG-like_sf"/>
</dbReference>
<keyword evidence="8" id="KW-0479">Metal-binding</keyword>
<keyword evidence="13" id="KW-0534">Nitrate assimilation</keyword>
<gene>
    <name evidence="20" type="ORF">LTSEMON_1950</name>
</gene>
<feature type="domain" description="NarG-like" evidence="19">
    <location>
        <begin position="164"/>
        <end position="383"/>
    </location>
</feature>
<dbReference type="GO" id="GO:0009055">
    <property type="term" value="F:electron transfer activity"/>
    <property type="evidence" value="ECO:0007669"/>
    <property type="project" value="TreeGrafter"/>
</dbReference>
<evidence type="ECO:0000256" key="12">
    <source>
        <dbReference type="ARBA" id="ARBA00023004"/>
    </source>
</evidence>
<dbReference type="Pfam" id="PF02665">
    <property type="entry name" value="Nitrate_red_gam"/>
    <property type="match status" value="1"/>
</dbReference>
<evidence type="ECO:0000256" key="14">
    <source>
        <dbReference type="ARBA" id="ARBA00023136"/>
    </source>
</evidence>
<dbReference type="Proteomes" id="UP000003221">
    <property type="component" value="Unassembled WGS sequence"/>
</dbReference>
<dbReference type="Gene3D" id="1.20.950.20">
    <property type="entry name" value="Transmembrane di-heme cytochromes, Chain C"/>
    <property type="match status" value="1"/>
</dbReference>
<dbReference type="InterPro" id="IPR003816">
    <property type="entry name" value="Nitrate_red_gam"/>
</dbReference>
<keyword evidence="11" id="KW-0560">Oxidoreductase</keyword>
<dbReference type="SUPFAM" id="SSF103501">
    <property type="entry name" value="Respiratory nitrate reductase 1 gamma chain"/>
    <property type="match status" value="1"/>
</dbReference>
<keyword evidence="4" id="KW-0813">Transport</keyword>
<dbReference type="GO" id="GO:0020037">
    <property type="term" value="F:heme binding"/>
    <property type="evidence" value="ECO:0007669"/>
    <property type="project" value="TreeGrafter"/>
</dbReference>
<evidence type="ECO:0000256" key="9">
    <source>
        <dbReference type="ARBA" id="ARBA00022982"/>
    </source>
</evidence>
<dbReference type="EC" id="1.7.5.1" evidence="3"/>
<keyword evidence="7 18" id="KW-0812">Transmembrane</keyword>
<feature type="transmembrane region" description="Helical" evidence="18">
    <location>
        <begin position="338"/>
        <end position="357"/>
    </location>
</feature>
<dbReference type="GO" id="GO:0046872">
    <property type="term" value="F:metal ion binding"/>
    <property type="evidence" value="ECO:0007669"/>
    <property type="project" value="UniProtKB-KW"/>
</dbReference>
<keyword evidence="10 18" id="KW-1133">Transmembrane helix</keyword>
<comment type="caution">
    <text evidence="20">The sequence shown here is derived from an EMBL/GenBank/DDBJ whole genome shotgun (WGS) entry which is preliminary data.</text>
</comment>
<dbReference type="EMBL" id="AFCS01000483">
    <property type="protein sequence ID" value="EHC79852.1"/>
    <property type="molecule type" value="Genomic_DNA"/>
</dbReference>
<evidence type="ECO:0000256" key="16">
    <source>
        <dbReference type="ARBA" id="ARBA00063882"/>
    </source>
</evidence>
<evidence type="ECO:0000256" key="13">
    <source>
        <dbReference type="ARBA" id="ARBA00023063"/>
    </source>
</evidence>
<comment type="subunit">
    <text evidence="16">Dimer of heterotrimers each composed of an alpha, a beta and a gamma chain. Alpha and beta are catalytic chains; gamma chains are involved in binding the enzyme complex to the cytoplasmic membrane.</text>
</comment>
<reference evidence="20 21" key="1">
    <citation type="journal article" date="2011" name="BMC Genomics">
        <title>Genome sequencing reveals diversification of virulence factor content and possible host adaptation in distinct subpopulations of Salmonella enterica.</title>
        <authorList>
            <person name="den Bakker H.C."/>
            <person name="Moreno Switt A.I."/>
            <person name="Govoni G."/>
            <person name="Cummings C.A."/>
            <person name="Ranieri M.L."/>
            <person name="Degoricija L."/>
            <person name="Hoelzer K."/>
            <person name="Rodriguez-Rivera L.D."/>
            <person name="Brown S."/>
            <person name="Bolchacova E."/>
            <person name="Furtado M.R."/>
            <person name="Wiedmann M."/>
        </authorList>
    </citation>
    <scope>NUCLEOTIDE SEQUENCE [LARGE SCALE GENOMIC DNA]</scope>
    <source>
        <strain evidence="20 21">S5-403</strain>
    </source>
</reference>
<dbReference type="SUPFAM" id="SSF89155">
    <property type="entry name" value="TorD-like"/>
    <property type="match status" value="1"/>
</dbReference>
<proteinExistence type="predicted"/>
<evidence type="ECO:0000313" key="21">
    <source>
        <dbReference type="Proteomes" id="UP000003221"/>
    </source>
</evidence>
<feature type="transmembrane region" description="Helical" evidence="18">
    <location>
        <begin position="162"/>
        <end position="185"/>
    </location>
</feature>
<dbReference type="InterPro" id="IPR036411">
    <property type="entry name" value="TorD-like_sf"/>
</dbReference>
<comment type="subcellular location">
    <subcellularLocation>
        <location evidence="2">Cell membrane</location>
        <topology evidence="2">Multi-pass membrane protein</topology>
    </subcellularLocation>
</comment>
<evidence type="ECO:0000256" key="18">
    <source>
        <dbReference type="SAM" id="Phobius"/>
    </source>
</evidence>
<feature type="binding site" description="axial binding residue" evidence="17">
    <location>
        <position position="225"/>
    </location>
    <ligand>
        <name>heme b</name>
        <dbReference type="ChEBI" id="CHEBI:60344"/>
        <label>1</label>
    </ligand>
    <ligandPart>
        <name>Fe</name>
        <dbReference type="ChEBI" id="CHEBI:18248"/>
    </ligandPart>
</feature>
<dbReference type="InterPro" id="IPR023234">
    <property type="entry name" value="NarG-like_domain"/>
</dbReference>
<dbReference type="AlphaFoldDB" id="G5Q223"/>
<feature type="binding site" description="axial binding residue" evidence="17">
    <location>
        <position position="364"/>
    </location>
    <ligand>
        <name>heme b</name>
        <dbReference type="ChEBI" id="CHEBI:60344"/>
        <label>1</label>
    </ligand>
    <ligandPart>
        <name>Fe</name>
        <dbReference type="ChEBI" id="CHEBI:18248"/>
    </ligandPart>
</feature>
<organism evidence="20 21">
    <name type="scientific">Salmonella enterica subsp. enterica serovar Montevideo str. S5-403</name>
    <dbReference type="NCBI Taxonomy" id="913242"/>
    <lineage>
        <taxon>Bacteria</taxon>
        <taxon>Pseudomonadati</taxon>
        <taxon>Pseudomonadota</taxon>
        <taxon>Gammaproteobacteria</taxon>
        <taxon>Enterobacterales</taxon>
        <taxon>Enterobacteriaceae</taxon>
        <taxon>Salmonella</taxon>
    </lineage>
</organism>
<dbReference type="GO" id="GO:0009325">
    <property type="term" value="C:nitrate reductase complex"/>
    <property type="evidence" value="ECO:0007669"/>
    <property type="project" value="InterPro"/>
</dbReference>
<feature type="binding site" description="axial binding residue" evidence="17">
    <location>
        <position position="215"/>
    </location>
    <ligand>
        <name>heme b</name>
        <dbReference type="ChEBI" id="CHEBI:60344"/>
        <label>1</label>
    </ligand>
    <ligandPart>
        <name>Fe</name>
        <dbReference type="ChEBI" id="CHEBI:18248"/>
    </ligandPart>
</feature>
<keyword evidence="5" id="KW-1003">Cell membrane</keyword>
<evidence type="ECO:0000256" key="4">
    <source>
        <dbReference type="ARBA" id="ARBA00022448"/>
    </source>
</evidence>
<sequence length="384" mass="43128">MVDLMAQYEQHGLQLDSRELPDHLPLYLEYLAQLPKSEALGGLQDIAPILALLSARLQQRDSRYALLFDLLLKLANTVIDSDKVAEKIANEARDDTPQALDAVWEEEQVKFFADQGCGESEISRSGVWRVGDGDLRSPASFCRCRGAAISEYHHRRTALMHFLNMFFFDIYPYIAGSVFLIGSWLRYDYGQYTWRAASSQMLDRKGMNLASNLFHIGILGIFAGHFLGMLTPHWMYEAFLPVDVKQKMAMIAGGACGVLTLVGGILLLKRRLFSPRVRATTTGADILILSLLVIQCALGLLTIPFSAQHMDGSEMMKLVGWAQSVVTFHGGASAHLDGVAFIFRMHLVLGMTLFLLFPFSRLVHIWSVPVEYLTRKYQIVRARH</sequence>
<evidence type="ECO:0000256" key="1">
    <source>
        <dbReference type="ARBA" id="ARBA00001971"/>
    </source>
</evidence>
<feature type="binding site" description="axial binding residue" evidence="17">
    <location>
        <position position="346"/>
    </location>
    <ligand>
        <name>heme b</name>
        <dbReference type="ChEBI" id="CHEBI:60344"/>
        <label>1</label>
    </ligand>
    <ligandPart>
        <name>Fe</name>
        <dbReference type="ChEBI" id="CHEBI:18248"/>
    </ligandPart>
</feature>
<accession>G5Q223</accession>
<feature type="transmembrane region" description="Helical" evidence="18">
    <location>
        <begin position="288"/>
        <end position="307"/>
    </location>
</feature>
<evidence type="ECO:0000256" key="2">
    <source>
        <dbReference type="ARBA" id="ARBA00004651"/>
    </source>
</evidence>
<dbReference type="NCBIfam" id="TIGR00351">
    <property type="entry name" value="narI"/>
    <property type="match status" value="1"/>
</dbReference>
<dbReference type="GO" id="GO:0019645">
    <property type="term" value="P:anaerobic electron transport chain"/>
    <property type="evidence" value="ECO:0007669"/>
    <property type="project" value="UniProtKB-ARBA"/>
</dbReference>
<evidence type="ECO:0000259" key="19">
    <source>
        <dbReference type="Pfam" id="PF02665"/>
    </source>
</evidence>
<keyword evidence="12 17" id="KW-0408">Iron</keyword>
<evidence type="ECO:0000256" key="7">
    <source>
        <dbReference type="ARBA" id="ARBA00022692"/>
    </source>
</evidence>
<dbReference type="PANTHER" id="PTHR30598">
    <property type="entry name" value="NITRATE REDUCTASE PRIVATE CHAPERONE, REDOX ENZYME MATURATION PROTEIN REMP FAMILY"/>
    <property type="match status" value="1"/>
</dbReference>
<evidence type="ECO:0000256" key="8">
    <source>
        <dbReference type="ARBA" id="ARBA00022723"/>
    </source>
</evidence>
<dbReference type="InterPro" id="IPR051936">
    <property type="entry name" value="Heme-iron_electron_transfer"/>
</dbReference>
<dbReference type="PANTHER" id="PTHR30598:SF3">
    <property type="entry name" value="RESPIRATORY NITRATE REDUCTASE 1 GAMMA CHAIN"/>
    <property type="match status" value="1"/>
</dbReference>
<dbReference type="NCBIfam" id="TIGR00684">
    <property type="entry name" value="narJ"/>
    <property type="match status" value="1"/>
</dbReference>
<dbReference type="InterPro" id="IPR003765">
    <property type="entry name" value="NO3_reductase_chaperone_NarJ"/>
</dbReference>
<feature type="transmembrane region" description="Helical" evidence="18">
    <location>
        <begin position="248"/>
        <end position="268"/>
    </location>
</feature>
<evidence type="ECO:0000256" key="11">
    <source>
        <dbReference type="ARBA" id="ARBA00023002"/>
    </source>
</evidence>
<dbReference type="GO" id="GO:0051082">
    <property type="term" value="F:unfolded protein binding"/>
    <property type="evidence" value="ECO:0007669"/>
    <property type="project" value="InterPro"/>
</dbReference>
<evidence type="ECO:0000256" key="10">
    <source>
        <dbReference type="ARBA" id="ARBA00022989"/>
    </source>
</evidence>
<dbReference type="GO" id="GO:0005886">
    <property type="term" value="C:plasma membrane"/>
    <property type="evidence" value="ECO:0007669"/>
    <property type="project" value="UniProtKB-SubCell"/>
</dbReference>
<dbReference type="GO" id="GO:0051131">
    <property type="term" value="P:chaperone-mediated protein complex assembly"/>
    <property type="evidence" value="ECO:0007669"/>
    <property type="project" value="InterPro"/>
</dbReference>
<protein>
    <recommendedName>
        <fullName evidence="3">nitrate reductase (quinone)</fullName>
        <ecNumber evidence="3">1.7.5.1</ecNumber>
    </recommendedName>
</protein>
<comment type="cofactor">
    <cofactor evidence="1">
        <name>heme</name>
        <dbReference type="ChEBI" id="CHEBI:30413"/>
    </cofactor>
</comment>
<name>G5Q223_SALMO</name>
<evidence type="ECO:0000256" key="6">
    <source>
        <dbReference type="ARBA" id="ARBA00022617"/>
    </source>
</evidence>
<dbReference type="GO" id="GO:0042128">
    <property type="term" value="P:nitrate assimilation"/>
    <property type="evidence" value="ECO:0007669"/>
    <property type="project" value="UniProtKB-KW"/>
</dbReference>
<comment type="catalytic activity">
    <reaction evidence="15">
        <text>nitrate + a quinol = a quinone + nitrite + H2O</text>
        <dbReference type="Rhea" id="RHEA:56144"/>
        <dbReference type="ChEBI" id="CHEBI:15377"/>
        <dbReference type="ChEBI" id="CHEBI:16301"/>
        <dbReference type="ChEBI" id="CHEBI:17632"/>
        <dbReference type="ChEBI" id="CHEBI:24646"/>
        <dbReference type="ChEBI" id="CHEBI:132124"/>
        <dbReference type="EC" id="1.7.5.1"/>
    </reaction>
</comment>
<dbReference type="Pfam" id="PF02613">
    <property type="entry name" value="Nitrate_red_del"/>
    <property type="match status" value="1"/>
</dbReference>
<keyword evidence="9" id="KW-0249">Electron transport</keyword>